<comment type="caution">
    <text evidence="2">The sequence shown here is derived from an EMBL/GenBank/DDBJ whole genome shotgun (WGS) entry which is preliminary data.</text>
</comment>
<dbReference type="EMBL" id="JBBBDM010000001">
    <property type="protein sequence ID" value="MEI5685467.1"/>
    <property type="molecule type" value="Genomic_DNA"/>
</dbReference>
<feature type="transmembrane region" description="Helical" evidence="1">
    <location>
        <begin position="68"/>
        <end position="88"/>
    </location>
</feature>
<keyword evidence="3" id="KW-1185">Reference proteome</keyword>
<accession>A0ABU8GX34</accession>
<keyword evidence="1" id="KW-1133">Transmembrane helix</keyword>
<proteinExistence type="predicted"/>
<organism evidence="2 3">
    <name type="scientific">Sphingomonas kyungheensis</name>
    <dbReference type="NCBI Taxonomy" id="1069987"/>
    <lineage>
        <taxon>Bacteria</taxon>
        <taxon>Pseudomonadati</taxon>
        <taxon>Pseudomonadota</taxon>
        <taxon>Alphaproteobacteria</taxon>
        <taxon>Sphingomonadales</taxon>
        <taxon>Sphingomonadaceae</taxon>
        <taxon>Sphingomonas</taxon>
    </lineage>
</organism>
<name>A0ABU8GX34_9SPHN</name>
<evidence type="ECO:0008006" key="4">
    <source>
        <dbReference type="Google" id="ProtNLM"/>
    </source>
</evidence>
<evidence type="ECO:0000256" key="1">
    <source>
        <dbReference type="SAM" id="Phobius"/>
    </source>
</evidence>
<gene>
    <name evidence="2" type="ORF">V8201_00080</name>
</gene>
<dbReference type="Proteomes" id="UP001367771">
    <property type="component" value="Unassembled WGS sequence"/>
</dbReference>
<reference evidence="2 3" key="1">
    <citation type="journal article" date="2013" name="Int. J. Syst. Evol. Microbiol.">
        <title>Sphingomonas kyungheensis sp. nov., a bacterium with ginsenoside-converting activity isolated from soil of a ginseng field.</title>
        <authorList>
            <person name="Son H.M."/>
            <person name="Yang J.E."/>
            <person name="Park Y."/>
            <person name="Han C.K."/>
            <person name="Kim S.G."/>
            <person name="Kook M."/>
            <person name="Yi T.H."/>
        </authorList>
    </citation>
    <scope>NUCLEOTIDE SEQUENCE [LARGE SCALE GENOMIC DNA]</scope>
    <source>
        <strain evidence="2 3">LMG 26582</strain>
    </source>
</reference>
<dbReference type="RefSeq" id="WP_336544172.1">
    <property type="nucleotide sequence ID" value="NZ_JBBBDM010000001.1"/>
</dbReference>
<keyword evidence="1" id="KW-0472">Membrane</keyword>
<feature type="transmembrane region" description="Helical" evidence="1">
    <location>
        <begin position="108"/>
        <end position="126"/>
    </location>
</feature>
<evidence type="ECO:0000313" key="3">
    <source>
        <dbReference type="Proteomes" id="UP001367771"/>
    </source>
</evidence>
<sequence length="145" mass="15590">MTGIVTAVVLASALVLIVGIGGSMGARSALRMTARASLVLFLSAFTASALHRLRPMPLSRWLMRNRRYLGVAFAGSHLVHALAIGASIRADADAFYASQQPSGYMLNGIGYAFILAMAATSFRAPARMIGTTAWRWLHWVGGYYI</sequence>
<keyword evidence="1" id="KW-0812">Transmembrane</keyword>
<protein>
    <recommendedName>
        <fullName evidence="4">Ferric oxidoreductase domain-containing protein</fullName>
    </recommendedName>
</protein>
<evidence type="ECO:0000313" key="2">
    <source>
        <dbReference type="EMBL" id="MEI5685467.1"/>
    </source>
</evidence>